<dbReference type="EC" id="3.3.2.1" evidence="2"/>
<keyword evidence="5" id="KW-0597">Phosphoprotein</keyword>
<comment type="caution">
    <text evidence="7">The sequence shown here is derived from an EMBL/GenBank/DDBJ whole genome shotgun (WGS) entry which is preliminary data.</text>
</comment>
<comment type="cofactor">
    <cofactor evidence="5">
        <name>pantetheine 4'-phosphate</name>
        <dbReference type="ChEBI" id="CHEBI:47942"/>
    </cofactor>
    <text evidence="5">Binds 1 phosphopantetheine covalently.</text>
</comment>
<comment type="catalytic activity">
    <reaction evidence="4">
        <text>isochorismate + H2O = (2S,3S)-2,3-dihydroxy-2,3-dihydrobenzoate + pyruvate</text>
        <dbReference type="Rhea" id="RHEA:11112"/>
        <dbReference type="ChEBI" id="CHEBI:15361"/>
        <dbReference type="ChEBI" id="CHEBI:15377"/>
        <dbReference type="ChEBI" id="CHEBI:29780"/>
        <dbReference type="ChEBI" id="CHEBI:58764"/>
        <dbReference type="EC" id="3.3.2.1"/>
    </reaction>
</comment>
<dbReference type="Gene3D" id="1.10.1200.10">
    <property type="entry name" value="ACP-like"/>
    <property type="match status" value="1"/>
</dbReference>
<protein>
    <recommendedName>
        <fullName evidence="2">isochorismatase</fullName>
        <ecNumber evidence="2">3.3.2.1</ecNumber>
    </recommendedName>
</protein>
<dbReference type="PRINTS" id="PR01398">
    <property type="entry name" value="ISCHRISMTASE"/>
</dbReference>
<dbReference type="GeneID" id="70104099"/>
<proteinExistence type="predicted"/>
<dbReference type="PROSITE" id="PS50075">
    <property type="entry name" value="CARRIER"/>
    <property type="match status" value="1"/>
</dbReference>
<evidence type="ECO:0000256" key="1">
    <source>
        <dbReference type="ARBA" id="ARBA00004924"/>
    </source>
</evidence>
<keyword evidence="5" id="KW-0596">Phosphopantetheine</keyword>
<organism evidence="7 8">
    <name type="scientific">Pseudomonas gessardii</name>
    <dbReference type="NCBI Taxonomy" id="78544"/>
    <lineage>
        <taxon>Bacteria</taxon>
        <taxon>Pseudomonadati</taxon>
        <taxon>Pseudomonadota</taxon>
        <taxon>Gammaproteobacteria</taxon>
        <taxon>Pseudomonadales</taxon>
        <taxon>Pseudomonadaceae</taxon>
        <taxon>Pseudomonas</taxon>
    </lineage>
</organism>
<dbReference type="PIRSF" id="PIRSF001111">
    <property type="entry name" value="Isochorismatase"/>
    <property type="match status" value="1"/>
</dbReference>
<dbReference type="InterPro" id="IPR036380">
    <property type="entry name" value="Isochorismatase-like_sf"/>
</dbReference>
<dbReference type="OrthoDB" id="5794853at2"/>
<reference evidence="7 8" key="1">
    <citation type="journal article" date="2020" name="Front. Microbiol.">
        <title>Genetic Organization of the aprX-lipA2 Operon Affects the Proteolytic Potential of Pseudomonas Species in Milk.</title>
        <authorList>
            <person name="Maier C."/>
            <person name="Huptas C."/>
            <person name="von Neubeck M."/>
            <person name="Scherer S."/>
            <person name="Wenning M."/>
            <person name="Lucking G."/>
        </authorList>
    </citation>
    <scope>NUCLEOTIDE SEQUENCE [LARGE SCALE GENOMIC DNA]</scope>
    <source>
        <strain evidence="7 8">G4779</strain>
    </source>
</reference>
<evidence type="ECO:0000256" key="4">
    <source>
        <dbReference type="ARBA" id="ARBA00048590"/>
    </source>
</evidence>
<keyword evidence="3" id="KW-0378">Hydrolase</keyword>
<dbReference type="SUPFAM" id="SSF47336">
    <property type="entry name" value="ACP-like"/>
    <property type="match status" value="1"/>
</dbReference>
<dbReference type="InterPro" id="IPR009081">
    <property type="entry name" value="PP-bd_ACP"/>
</dbReference>
<sequence>MTIARITDYPMPAVSDFPANRVNWTVDPQRAILLVHDMQEYFLAFFEQDGALLPMLKAHCARLCEWARRNGVMVVYSAQPHVQPAERRGVLSQMWGAGITAAVAEQQYISRDLSPAPGDLIIQKWRYSAFRHSELESVMREQRRDQLLICGVYAHIGCMATALDAFMLDIQTFMVGDCLADFSAPFHQQALAQVADCCGSVVSLEQVLETSNLMSREGLLHYAKVLTGQVGQELDPEANLMDYGLDSLQVMNLIASWNQAGVQVHLEDILQEPTVNGWWNVLCRARHTSHAMMEVAS</sequence>
<accession>A0A7Y1MPC9</accession>
<dbReference type="InterPro" id="IPR000868">
    <property type="entry name" value="Isochorismatase-like_dom"/>
</dbReference>
<gene>
    <name evidence="7" type="ORF">HBO33_11580</name>
</gene>
<dbReference type="RefSeq" id="WP_076961929.1">
    <property type="nucleotide sequence ID" value="NZ_CBCRYT010000016.1"/>
</dbReference>
<dbReference type="SUPFAM" id="SSF52499">
    <property type="entry name" value="Isochorismatase-like hydrolases"/>
    <property type="match status" value="1"/>
</dbReference>
<dbReference type="GO" id="GO:0008908">
    <property type="term" value="F:isochorismatase activity"/>
    <property type="evidence" value="ECO:0007669"/>
    <property type="project" value="UniProtKB-EC"/>
</dbReference>
<dbReference type="Pfam" id="PF00550">
    <property type="entry name" value="PP-binding"/>
    <property type="match status" value="1"/>
</dbReference>
<evidence type="ECO:0000256" key="2">
    <source>
        <dbReference type="ARBA" id="ARBA00012100"/>
    </source>
</evidence>
<dbReference type="InterPro" id="IPR036736">
    <property type="entry name" value="ACP-like_sf"/>
</dbReference>
<dbReference type="InterPro" id="IPR050272">
    <property type="entry name" value="Isochorismatase-like_hydrls"/>
</dbReference>
<feature type="domain" description="Carrier" evidence="6">
    <location>
        <begin position="209"/>
        <end position="286"/>
    </location>
</feature>
<dbReference type="Pfam" id="PF00857">
    <property type="entry name" value="Isochorismatase"/>
    <property type="match status" value="1"/>
</dbReference>
<evidence type="ECO:0000313" key="8">
    <source>
        <dbReference type="Proteomes" id="UP000542111"/>
    </source>
</evidence>
<name>A0A7Y1MPC9_9PSED</name>
<evidence type="ECO:0000256" key="3">
    <source>
        <dbReference type="ARBA" id="ARBA00022801"/>
    </source>
</evidence>
<dbReference type="Gene3D" id="3.40.50.850">
    <property type="entry name" value="Isochorismatase-like"/>
    <property type="match status" value="1"/>
</dbReference>
<dbReference type="PANTHER" id="PTHR43540:SF3">
    <property type="entry name" value="ENTEROBACTIN SYNTHASE COMPONENT B"/>
    <property type="match status" value="1"/>
</dbReference>
<dbReference type="AlphaFoldDB" id="A0A7Y1MPC9"/>
<dbReference type="InterPro" id="IPR016291">
    <property type="entry name" value="Isochorismatase"/>
</dbReference>
<dbReference type="EMBL" id="JAAQYP010000015">
    <property type="protein sequence ID" value="NNA95813.1"/>
    <property type="molecule type" value="Genomic_DNA"/>
</dbReference>
<dbReference type="PANTHER" id="PTHR43540">
    <property type="entry name" value="PEROXYUREIDOACRYLATE/UREIDOACRYLATE AMIDOHYDROLASE-RELATED"/>
    <property type="match status" value="1"/>
</dbReference>
<evidence type="ECO:0000256" key="5">
    <source>
        <dbReference type="PIRSR" id="PIRSR001111-50"/>
    </source>
</evidence>
<evidence type="ECO:0000313" key="7">
    <source>
        <dbReference type="EMBL" id="NNA95813.1"/>
    </source>
</evidence>
<comment type="pathway">
    <text evidence="1">Siderophore biosynthesis.</text>
</comment>
<feature type="modified residue" description="O-(pantetheine 4'-phosphoryl)serine" evidence="5">
    <location>
        <position position="247"/>
    </location>
</feature>
<dbReference type="Proteomes" id="UP000542111">
    <property type="component" value="Unassembled WGS sequence"/>
</dbReference>
<evidence type="ECO:0000259" key="6">
    <source>
        <dbReference type="PROSITE" id="PS50075"/>
    </source>
</evidence>